<dbReference type="Gene3D" id="6.10.250.2030">
    <property type="match status" value="1"/>
</dbReference>
<dbReference type="Gene3D" id="4.10.80.270">
    <property type="match status" value="1"/>
</dbReference>
<dbReference type="Pfam" id="PF05662">
    <property type="entry name" value="YadA_stalk"/>
    <property type="match status" value="3"/>
</dbReference>
<dbReference type="Proteomes" id="UP000229839">
    <property type="component" value="Unassembled WGS sequence"/>
</dbReference>
<evidence type="ECO:0000313" key="2">
    <source>
        <dbReference type="EMBL" id="PIT67781.1"/>
    </source>
</evidence>
<feature type="domain" description="Trimeric autotransporter adhesin YadA-like stalk" evidence="1">
    <location>
        <begin position="333"/>
        <end position="361"/>
    </location>
</feature>
<protein>
    <recommendedName>
        <fullName evidence="1">Trimeric autotransporter adhesin YadA-like stalk domain-containing protein</fullName>
    </recommendedName>
</protein>
<dbReference type="GO" id="GO:0019867">
    <property type="term" value="C:outer membrane"/>
    <property type="evidence" value="ECO:0007669"/>
    <property type="project" value="InterPro"/>
</dbReference>
<dbReference type="InterPro" id="IPR011049">
    <property type="entry name" value="Serralysin-like_metalloprot_C"/>
</dbReference>
<dbReference type="Gene3D" id="1.20.5.170">
    <property type="match status" value="3"/>
</dbReference>
<proteinExistence type="predicted"/>
<accession>A0A2N9Y7U8</accession>
<comment type="caution">
    <text evidence="2">The sequence shown here is derived from an EMBL/GenBank/DDBJ whole genome shotgun (WGS) entry which is preliminary data.</text>
</comment>
<evidence type="ECO:0000259" key="1">
    <source>
        <dbReference type="Pfam" id="PF05662"/>
    </source>
</evidence>
<dbReference type="SUPFAM" id="SSF101967">
    <property type="entry name" value="Adhesin YadA, collagen-binding domain"/>
    <property type="match status" value="1"/>
</dbReference>
<dbReference type="AlphaFoldDB" id="A0A2N9Y7U8"/>
<evidence type="ECO:0000313" key="3">
    <source>
        <dbReference type="Proteomes" id="UP000229839"/>
    </source>
</evidence>
<dbReference type="InterPro" id="IPR008635">
    <property type="entry name" value="Coiled_stalk_dom"/>
</dbReference>
<dbReference type="Gene3D" id="6.10.250.2040">
    <property type="match status" value="1"/>
</dbReference>
<feature type="domain" description="Trimeric autotransporter adhesin YadA-like stalk" evidence="1">
    <location>
        <begin position="12"/>
        <end position="37"/>
    </location>
</feature>
<organism evidence="2 3">
    <name type="scientific">Bartonella tribocorum</name>
    <dbReference type="NCBI Taxonomy" id="85701"/>
    <lineage>
        <taxon>Bacteria</taxon>
        <taxon>Pseudomonadati</taxon>
        <taxon>Pseudomonadota</taxon>
        <taxon>Alphaproteobacteria</taxon>
        <taxon>Hyphomicrobiales</taxon>
        <taxon>Bartonellaceae</taxon>
        <taxon>Bartonella</taxon>
    </lineage>
</organism>
<reference evidence="2 3" key="1">
    <citation type="submission" date="2017-06" db="EMBL/GenBank/DDBJ databases">
        <title>Draft genome of Bartonella tribocorum strain L103, isolated from a rodent in Laos.</title>
        <authorList>
            <person name="Hadjadj L."/>
            <person name="Jiyipong T."/>
            <person name="Morand S."/>
            <person name="Diene S.M."/>
            <person name="Rolain J.-M."/>
        </authorList>
    </citation>
    <scope>NUCLEOTIDE SEQUENCE [LARGE SCALE GENOMIC DNA]</scope>
    <source>
        <strain evidence="2 3">L103</strain>
    </source>
</reference>
<sequence>MGGTISKNSIEAVNGSQLYSLGDNVAKYFGGSANYENGQWSAPSFKFKTVNDDGSKVEDKDYSTVSEAFAGVGSSFEKLHKEFTESNAAVTENIKQNALLWSATDQAFSAKHGEGEAEKTNSKITSLAKGNIAEGSTDAVNGSQLFDTNQHVSAVSHNFETAAANIAQSFGGGAEYKDGAWTAPSFKVKTIKDDGNAGEGDYASVSEAFEGVGTSFTNLHQELNKAINQVVDDSLVKQEDTTKVIKIGAEKEGTEITVANSEGIARSISGVKAATKDDEAVNKMQLDQSLEALSNSLQSEDSAVVLYDKADGKTDYTNVTLGKGKDSSPVGLHNIADGKIIKGSHDAITGGQINTIGEDIAKFLGGEASFKDGGLTQPIYQLSDVSKDGQVTGKSFTDVGSAFSGLDTNIKNVNDRI</sequence>
<name>A0A2N9Y7U8_9HYPH</name>
<feature type="domain" description="Trimeric autotransporter adhesin YadA-like stalk" evidence="1">
    <location>
        <begin position="123"/>
        <end position="165"/>
    </location>
</feature>
<gene>
    <name evidence="2" type="ORF">CER18_09625</name>
</gene>
<dbReference type="EMBL" id="NJGE01000066">
    <property type="protein sequence ID" value="PIT67781.1"/>
    <property type="molecule type" value="Genomic_DNA"/>
</dbReference>
<feature type="non-terminal residue" evidence="2">
    <location>
        <position position="417"/>
    </location>
</feature>